<name>A0A1W1VBH8_9FIRM</name>
<dbReference type="InterPro" id="IPR053154">
    <property type="entry name" value="c-di-AMP_regulator"/>
</dbReference>
<gene>
    <name evidence="1" type="ORF">SAMN00808754_0336</name>
</gene>
<dbReference type="OrthoDB" id="2111604at2"/>
<dbReference type="CDD" id="cd20206">
    <property type="entry name" value="YbbR"/>
    <property type="match status" value="1"/>
</dbReference>
<dbReference type="Gene3D" id="2.170.120.40">
    <property type="entry name" value="YbbR-like domain"/>
    <property type="match status" value="2"/>
</dbReference>
<evidence type="ECO:0000313" key="1">
    <source>
        <dbReference type="EMBL" id="SMB90817.1"/>
    </source>
</evidence>
<dbReference type="Pfam" id="PF07949">
    <property type="entry name" value="YbbR"/>
    <property type="match status" value="3"/>
</dbReference>
<dbReference type="STRING" id="698762.SAMN00808754_0336"/>
<accession>A0A1W1VBH8</accession>
<dbReference type="Proteomes" id="UP000192569">
    <property type="component" value="Chromosome I"/>
</dbReference>
<dbReference type="InterPro" id="IPR012505">
    <property type="entry name" value="YbbR"/>
</dbReference>
<dbReference type="EMBL" id="LT838272">
    <property type="protein sequence ID" value="SMB90817.1"/>
    <property type="molecule type" value="Genomic_DNA"/>
</dbReference>
<dbReference type="AlphaFoldDB" id="A0A1W1VBH8"/>
<keyword evidence="2" id="KW-1185">Reference proteome</keyword>
<dbReference type="PANTHER" id="PTHR37804:SF1">
    <property type="entry name" value="CDAA REGULATORY PROTEIN CDAR"/>
    <property type="match status" value="1"/>
</dbReference>
<protein>
    <submittedName>
        <fullName evidence="1">YbbR domain-containing protein</fullName>
    </submittedName>
</protein>
<dbReference type="RefSeq" id="WP_084663418.1">
    <property type="nucleotide sequence ID" value="NZ_LT838272.1"/>
</dbReference>
<reference evidence="1 2" key="1">
    <citation type="submission" date="2017-04" db="EMBL/GenBank/DDBJ databases">
        <authorList>
            <person name="Afonso C.L."/>
            <person name="Miller P.J."/>
            <person name="Scott M.A."/>
            <person name="Spackman E."/>
            <person name="Goraichik I."/>
            <person name="Dimitrov K.M."/>
            <person name="Suarez D.L."/>
            <person name="Swayne D.E."/>
        </authorList>
    </citation>
    <scope>NUCLEOTIDE SEQUENCE [LARGE SCALE GENOMIC DNA]</scope>
    <source>
        <strain evidence="1 2">ToBE</strain>
    </source>
</reference>
<organism evidence="1 2">
    <name type="scientific">Thermanaeromonas toyohensis ToBE</name>
    <dbReference type="NCBI Taxonomy" id="698762"/>
    <lineage>
        <taxon>Bacteria</taxon>
        <taxon>Bacillati</taxon>
        <taxon>Bacillota</taxon>
        <taxon>Clostridia</taxon>
        <taxon>Neomoorellales</taxon>
        <taxon>Neomoorellaceae</taxon>
        <taxon>Thermanaeromonas</taxon>
    </lineage>
</organism>
<dbReference type="PANTHER" id="PTHR37804">
    <property type="entry name" value="CDAA REGULATORY PROTEIN CDAR"/>
    <property type="match status" value="1"/>
</dbReference>
<dbReference type="Gene3D" id="2.170.120.30">
    <property type="match status" value="1"/>
</dbReference>
<evidence type="ECO:0000313" key="2">
    <source>
        <dbReference type="Proteomes" id="UP000192569"/>
    </source>
</evidence>
<sequence length="308" mass="34135">MLERWRENLGVKLLAVTLALILWLYVTSEQNPTTEHVVRIPLEVENLSAGLVVANLPSEVQIRLEGRKGQIKNLLPRDIRAYVDLRAARVGENTLPVQVTLPEGVRLVRVNPAQVTVKVEQVQEVSLPVQVNLNGEPAGGYRALDPILKPSQVIVSGPEALLKEIGKVYVEVKLDQARGNYLAQLPVQVVDREGHPLSRWLTLKPESVEVFVPVVQDMPSRMVAIRPRLVGEPAAGYQIKRVILHPEVVEVLAPYNVLATLDNLYTTPINIAGARKNIIVESQLEIPPGVQLSSFPRVRVIVEIERVG</sequence>
<proteinExistence type="predicted"/>